<dbReference type="Gene3D" id="1.10.287.70">
    <property type="match status" value="1"/>
</dbReference>
<dbReference type="GO" id="GO:0005248">
    <property type="term" value="F:voltage-gated sodium channel activity"/>
    <property type="evidence" value="ECO:0007669"/>
    <property type="project" value="TreeGrafter"/>
</dbReference>
<keyword evidence="2 6" id="KW-0812">Transmembrane</keyword>
<dbReference type="Proteomes" id="UP000004095">
    <property type="component" value="Unassembled WGS sequence"/>
</dbReference>
<proteinExistence type="predicted"/>
<evidence type="ECO:0000256" key="2">
    <source>
        <dbReference type="ARBA" id="ARBA00022692"/>
    </source>
</evidence>
<dbReference type="AlphaFoldDB" id="A1ZWP3"/>
<dbReference type="InterPro" id="IPR005821">
    <property type="entry name" value="Ion_trans_dom"/>
</dbReference>
<accession>A1ZWP3</accession>
<dbReference type="InterPro" id="IPR043203">
    <property type="entry name" value="VGCC_Ca_Na"/>
</dbReference>
<feature type="transmembrane region" description="Helical" evidence="6">
    <location>
        <begin position="46"/>
        <end position="66"/>
    </location>
</feature>
<protein>
    <submittedName>
        <fullName evidence="8">Transporter, cation channel family</fullName>
    </submittedName>
</protein>
<keyword evidence="9" id="KW-1185">Reference proteome</keyword>
<evidence type="ECO:0000256" key="4">
    <source>
        <dbReference type="ARBA" id="ARBA00023136"/>
    </source>
</evidence>
<sequence length="270" mass="31654">MIITILPNIKVKMSRIFTNDRVIFIALQINILVLFLLSFSSLKAEFVIFEYIDLSCTLFFLIEAVVKIKQYSWRGYISSNWNKLDFLIVMLTTPSLLILFLPIPDFTFLLVLRAFRVAKFFRFLQFIPHLQDLLIGVGRALKASLFVLLGFFFYNVIVSLFTYYLFREMAPKYFTNGFEAFYIIFKIFTMEGWYDIPDAIAKSGAAWMGVATRVYFMLIVLTGGIFGFSIVNAIFVEEMISNESEELEERMKRVERKLDFLIEKLEDREE</sequence>
<feature type="transmembrane region" description="Helical" evidence="6">
    <location>
        <begin position="143"/>
        <end position="166"/>
    </location>
</feature>
<name>A1ZWP3_MICM2</name>
<evidence type="ECO:0000313" key="9">
    <source>
        <dbReference type="Proteomes" id="UP000004095"/>
    </source>
</evidence>
<keyword evidence="3 6" id="KW-1133">Transmembrane helix</keyword>
<feature type="transmembrane region" description="Helical" evidence="6">
    <location>
        <begin position="173"/>
        <end position="194"/>
    </location>
</feature>
<reference evidence="8 9" key="1">
    <citation type="submission" date="2007-01" db="EMBL/GenBank/DDBJ databases">
        <authorList>
            <person name="Haygood M."/>
            <person name="Podell S."/>
            <person name="Anderson C."/>
            <person name="Hopkinson B."/>
            <person name="Roe K."/>
            <person name="Barbeau K."/>
            <person name="Gaasterland T."/>
            <person name="Ferriera S."/>
            <person name="Johnson J."/>
            <person name="Kravitz S."/>
            <person name="Beeson K."/>
            <person name="Sutton G."/>
            <person name="Rogers Y.-H."/>
            <person name="Friedman R."/>
            <person name="Frazier M."/>
            <person name="Venter J.C."/>
        </authorList>
    </citation>
    <scope>NUCLEOTIDE SEQUENCE [LARGE SCALE GENOMIC DNA]</scope>
    <source>
        <strain evidence="8 9">ATCC 23134</strain>
    </source>
</reference>
<evidence type="ECO:0000256" key="3">
    <source>
        <dbReference type="ARBA" id="ARBA00022989"/>
    </source>
</evidence>
<dbReference type="PANTHER" id="PTHR10037:SF62">
    <property type="entry name" value="SODIUM CHANNEL PROTEIN 60E"/>
    <property type="match status" value="1"/>
</dbReference>
<feature type="coiled-coil region" evidence="5">
    <location>
        <begin position="237"/>
        <end position="264"/>
    </location>
</feature>
<dbReference type="SUPFAM" id="SSF81324">
    <property type="entry name" value="Voltage-gated potassium channels"/>
    <property type="match status" value="1"/>
</dbReference>
<dbReference type="GO" id="GO:0001518">
    <property type="term" value="C:voltage-gated sodium channel complex"/>
    <property type="evidence" value="ECO:0007669"/>
    <property type="project" value="TreeGrafter"/>
</dbReference>
<evidence type="ECO:0000256" key="6">
    <source>
        <dbReference type="SAM" id="Phobius"/>
    </source>
</evidence>
<feature type="transmembrane region" description="Helical" evidence="6">
    <location>
        <begin position="21"/>
        <end position="40"/>
    </location>
</feature>
<keyword evidence="4 6" id="KW-0472">Membrane</keyword>
<evidence type="ECO:0000256" key="1">
    <source>
        <dbReference type="ARBA" id="ARBA00004141"/>
    </source>
</evidence>
<evidence type="ECO:0000256" key="5">
    <source>
        <dbReference type="SAM" id="Coils"/>
    </source>
</evidence>
<evidence type="ECO:0000313" key="8">
    <source>
        <dbReference type="EMBL" id="EAY25175.1"/>
    </source>
</evidence>
<dbReference type="PANTHER" id="PTHR10037">
    <property type="entry name" value="VOLTAGE-GATED CATION CHANNEL CALCIUM AND SODIUM"/>
    <property type="match status" value="1"/>
</dbReference>
<feature type="transmembrane region" description="Helical" evidence="6">
    <location>
        <begin position="214"/>
        <end position="235"/>
    </location>
</feature>
<comment type="caution">
    <text evidence="8">The sequence shown here is derived from an EMBL/GenBank/DDBJ whole genome shotgun (WGS) entry which is preliminary data.</text>
</comment>
<dbReference type="EMBL" id="AAWS01000053">
    <property type="protein sequence ID" value="EAY25175.1"/>
    <property type="molecule type" value="Genomic_DNA"/>
</dbReference>
<dbReference type="Pfam" id="PF00520">
    <property type="entry name" value="Ion_trans"/>
    <property type="match status" value="1"/>
</dbReference>
<feature type="domain" description="Ion transport" evidence="7">
    <location>
        <begin position="22"/>
        <end position="238"/>
    </location>
</feature>
<comment type="subcellular location">
    <subcellularLocation>
        <location evidence="1">Membrane</location>
        <topology evidence="1">Multi-pass membrane protein</topology>
    </subcellularLocation>
</comment>
<feature type="transmembrane region" description="Helical" evidence="6">
    <location>
        <begin position="86"/>
        <end position="103"/>
    </location>
</feature>
<gene>
    <name evidence="8" type="ORF">M23134_06771</name>
</gene>
<dbReference type="eggNOG" id="ENOG5030IQV">
    <property type="taxonomic scope" value="Bacteria"/>
</dbReference>
<evidence type="ECO:0000259" key="7">
    <source>
        <dbReference type="Pfam" id="PF00520"/>
    </source>
</evidence>
<keyword evidence="5" id="KW-0175">Coiled coil</keyword>
<dbReference type="InterPro" id="IPR027359">
    <property type="entry name" value="Volt_channel_dom_sf"/>
</dbReference>
<dbReference type="Gene3D" id="1.20.120.350">
    <property type="entry name" value="Voltage-gated potassium channels. Chain C"/>
    <property type="match status" value="1"/>
</dbReference>
<organism evidence="8 9">
    <name type="scientific">Microscilla marina ATCC 23134</name>
    <dbReference type="NCBI Taxonomy" id="313606"/>
    <lineage>
        <taxon>Bacteria</taxon>
        <taxon>Pseudomonadati</taxon>
        <taxon>Bacteroidota</taxon>
        <taxon>Cytophagia</taxon>
        <taxon>Cytophagales</taxon>
        <taxon>Microscillaceae</taxon>
        <taxon>Microscilla</taxon>
    </lineage>
</organism>